<dbReference type="EMBL" id="OC860244">
    <property type="protein sequence ID" value="CAD7628404.1"/>
    <property type="molecule type" value="Genomic_DNA"/>
</dbReference>
<dbReference type="SMART" id="SM00355">
    <property type="entry name" value="ZnF_C2H2"/>
    <property type="match status" value="4"/>
</dbReference>
<name>A0A7R9Q190_9ACAR</name>
<dbReference type="PROSITE" id="PS00028">
    <property type="entry name" value="ZINC_FINGER_C2H2_1"/>
    <property type="match status" value="1"/>
</dbReference>
<dbReference type="GO" id="GO:0031519">
    <property type="term" value="C:PcG protein complex"/>
    <property type="evidence" value="ECO:0007669"/>
    <property type="project" value="TreeGrafter"/>
</dbReference>
<dbReference type="EMBL" id="CAJPIZ010005669">
    <property type="protein sequence ID" value="CAG2108834.1"/>
    <property type="molecule type" value="Genomic_DNA"/>
</dbReference>
<dbReference type="GO" id="GO:0000978">
    <property type="term" value="F:RNA polymerase II cis-regulatory region sequence-specific DNA binding"/>
    <property type="evidence" value="ECO:0007669"/>
    <property type="project" value="TreeGrafter"/>
</dbReference>
<feature type="domain" description="C2H2-type" evidence="6">
    <location>
        <begin position="374"/>
        <end position="403"/>
    </location>
</feature>
<dbReference type="InterPro" id="IPR013087">
    <property type="entry name" value="Znf_C2H2_type"/>
</dbReference>
<evidence type="ECO:0000256" key="2">
    <source>
        <dbReference type="ARBA" id="ARBA00022737"/>
    </source>
</evidence>
<evidence type="ECO:0000313" key="8">
    <source>
        <dbReference type="Proteomes" id="UP000759131"/>
    </source>
</evidence>
<evidence type="ECO:0000259" key="6">
    <source>
        <dbReference type="PROSITE" id="PS50157"/>
    </source>
</evidence>
<keyword evidence="4" id="KW-0862">Zinc</keyword>
<keyword evidence="1" id="KW-0479">Metal-binding</keyword>
<dbReference type="PROSITE" id="PS50157">
    <property type="entry name" value="ZINC_FINGER_C2H2_2"/>
    <property type="match status" value="4"/>
</dbReference>
<dbReference type="Proteomes" id="UP000759131">
    <property type="component" value="Unassembled WGS sequence"/>
</dbReference>
<dbReference type="GO" id="GO:0000785">
    <property type="term" value="C:chromatin"/>
    <property type="evidence" value="ECO:0007669"/>
    <property type="project" value="TreeGrafter"/>
</dbReference>
<keyword evidence="3 5" id="KW-0863">Zinc-finger</keyword>
<reference evidence="7" key="1">
    <citation type="submission" date="2020-11" db="EMBL/GenBank/DDBJ databases">
        <authorList>
            <person name="Tran Van P."/>
        </authorList>
    </citation>
    <scope>NUCLEOTIDE SEQUENCE</scope>
</reference>
<evidence type="ECO:0000256" key="5">
    <source>
        <dbReference type="PROSITE-ProRule" id="PRU00042"/>
    </source>
</evidence>
<keyword evidence="2" id="KW-0677">Repeat</keyword>
<dbReference type="AlphaFoldDB" id="A0A7R9Q190"/>
<dbReference type="InterPro" id="IPR036236">
    <property type="entry name" value="Znf_C2H2_sf"/>
</dbReference>
<accession>A0A7R9Q190</accession>
<feature type="domain" description="C2H2-type" evidence="6">
    <location>
        <begin position="404"/>
        <end position="433"/>
    </location>
</feature>
<organism evidence="7">
    <name type="scientific">Medioppia subpectinata</name>
    <dbReference type="NCBI Taxonomy" id="1979941"/>
    <lineage>
        <taxon>Eukaryota</taxon>
        <taxon>Metazoa</taxon>
        <taxon>Ecdysozoa</taxon>
        <taxon>Arthropoda</taxon>
        <taxon>Chelicerata</taxon>
        <taxon>Arachnida</taxon>
        <taxon>Acari</taxon>
        <taxon>Acariformes</taxon>
        <taxon>Sarcoptiformes</taxon>
        <taxon>Oribatida</taxon>
        <taxon>Brachypylina</taxon>
        <taxon>Oppioidea</taxon>
        <taxon>Oppiidae</taxon>
        <taxon>Medioppia</taxon>
    </lineage>
</organism>
<evidence type="ECO:0000313" key="7">
    <source>
        <dbReference type="EMBL" id="CAD7628404.1"/>
    </source>
</evidence>
<dbReference type="GO" id="GO:0000981">
    <property type="term" value="F:DNA-binding transcription factor activity, RNA polymerase II-specific"/>
    <property type="evidence" value="ECO:0007669"/>
    <property type="project" value="TreeGrafter"/>
</dbReference>
<dbReference type="GO" id="GO:0008270">
    <property type="term" value="F:zinc ion binding"/>
    <property type="evidence" value="ECO:0007669"/>
    <property type="project" value="UniProtKB-KW"/>
</dbReference>
<dbReference type="GO" id="GO:0005667">
    <property type="term" value="C:transcription regulator complex"/>
    <property type="evidence" value="ECO:0007669"/>
    <property type="project" value="TreeGrafter"/>
</dbReference>
<dbReference type="Pfam" id="PF00096">
    <property type="entry name" value="zf-C2H2"/>
    <property type="match status" value="2"/>
</dbReference>
<dbReference type="OrthoDB" id="3561125at2759"/>
<sequence length="465" mass="53195">MIPNAETNVFQIPTLWLSSRNTSNKWLTFISDITMSETIVMRDLIELSLEDNKKLRKEFFNKTYHSLKNMENVDTIKIIAKSAMSETIVINDLLDELREFWQLLRHKLPHLISGVDTKKHRRPLLARDMNDITNGHTFTAGNHMMATDAIKTTSDIIEPNVESIDLILNESVKQNTYPIVSANKTQTMAEPRGDSREELETVSQDQPIRPKTPPMLSLFRRVLNDQTGELESITTADAEIIVAEPDIAFILMNGAQSVDPIVSDSGDEHYNHGLATDYDDDIEPNLVIDLNDTQSVDQSDDLNVFALRRRAATDVTNTYQTSHVQVIDIKNLTTDTATLDGIKCPDCGKDFTNKYVMRSHYKYQHSPVGRQRVYACHWPGCDIKTKRKSNLKVHQLVHSEDRPYPCEWPGCDFKAKFKSKLNRHQLVHSSDRLYACEWPGCDYRGKRKDVVQKHKRKHSIDKACA</sequence>
<protein>
    <recommendedName>
        <fullName evidence="6">C2H2-type domain-containing protein</fullName>
    </recommendedName>
</protein>
<evidence type="ECO:0000256" key="4">
    <source>
        <dbReference type="ARBA" id="ARBA00022833"/>
    </source>
</evidence>
<dbReference type="Gene3D" id="3.30.160.60">
    <property type="entry name" value="Classic Zinc Finger"/>
    <property type="match status" value="2"/>
</dbReference>
<feature type="domain" description="C2H2-type" evidence="6">
    <location>
        <begin position="342"/>
        <end position="366"/>
    </location>
</feature>
<evidence type="ECO:0000256" key="1">
    <source>
        <dbReference type="ARBA" id="ARBA00022723"/>
    </source>
</evidence>
<dbReference type="PANTHER" id="PTHR14003">
    <property type="entry name" value="TRANSCRIPTIONAL REPRESSOR PROTEIN YY"/>
    <property type="match status" value="1"/>
</dbReference>
<evidence type="ECO:0000256" key="3">
    <source>
        <dbReference type="ARBA" id="ARBA00022771"/>
    </source>
</evidence>
<feature type="domain" description="C2H2-type" evidence="6">
    <location>
        <begin position="434"/>
        <end position="463"/>
    </location>
</feature>
<dbReference type="PANTHER" id="PTHR14003:SF19">
    <property type="entry name" value="YY2 TRANSCRIPTION FACTOR"/>
    <property type="match status" value="1"/>
</dbReference>
<proteinExistence type="predicted"/>
<dbReference type="SUPFAM" id="SSF57667">
    <property type="entry name" value="beta-beta-alpha zinc fingers"/>
    <property type="match status" value="3"/>
</dbReference>
<keyword evidence="8" id="KW-1185">Reference proteome</keyword>
<gene>
    <name evidence="7" type="ORF">OSB1V03_LOCUS8826</name>
</gene>